<sequence length="344" mass="40122">MENQFIFDFKKFLNAIQAKPIRIFIQLGISFSLILFGEYGFFNNFNTMQVAGCSKPNNINSEISLDNCFIENYDVTTCINQIYDTGSNYSLSFTLGTIGLKDDRYSSFLIAISIIFFLLVQGFFQVAHYLQFQKRKRIQDILAGSLIFLDGKKTHEKRLTFYFLIGGICYIITKINWIIYRTDHYNEIQCSGSMYRIQFQGTLSAEVGTLAMSSFPYLIFPLIYVGGWINYLSDLDLKRMTDHLSNESLKEIKNITVFDFKKYNKLIDSSIRRKYPNNSKLNIFFRTNTFSFWTTSTKEIIEILLDHKQISPNDFEPILKFNDSTKLTFITSNDDQQIKEKLLE</sequence>
<protein>
    <submittedName>
        <fullName evidence="2">Uncharacterized protein</fullName>
    </submittedName>
</protein>
<dbReference type="Proteomes" id="UP000002195">
    <property type="component" value="Unassembled WGS sequence"/>
</dbReference>
<feature type="transmembrane region" description="Helical" evidence="1">
    <location>
        <begin position="21"/>
        <end position="42"/>
    </location>
</feature>
<evidence type="ECO:0000313" key="3">
    <source>
        <dbReference type="Proteomes" id="UP000002195"/>
    </source>
</evidence>
<dbReference type="EMBL" id="AAFI02000194">
    <property type="protein sequence ID" value="EAL61132.1"/>
    <property type="molecule type" value="Genomic_DNA"/>
</dbReference>
<reference evidence="2 3" key="1">
    <citation type="journal article" date="2005" name="Nature">
        <title>The genome of the social amoeba Dictyostelium discoideum.</title>
        <authorList>
            <consortium name="The Dictyostelium discoideum Sequencing Consortium"/>
            <person name="Eichinger L."/>
            <person name="Pachebat J.A."/>
            <person name="Glockner G."/>
            <person name="Rajandream M.A."/>
            <person name="Sucgang R."/>
            <person name="Berriman M."/>
            <person name="Song J."/>
            <person name="Olsen R."/>
            <person name="Szafranski K."/>
            <person name="Xu Q."/>
            <person name="Tunggal B."/>
            <person name="Kummerfeld S."/>
            <person name="Madera M."/>
            <person name="Konfortov B.A."/>
            <person name="Rivero F."/>
            <person name="Bankier A.T."/>
            <person name="Lehmann R."/>
            <person name="Hamlin N."/>
            <person name="Davies R."/>
            <person name="Gaudet P."/>
            <person name="Fey P."/>
            <person name="Pilcher K."/>
            <person name="Chen G."/>
            <person name="Saunders D."/>
            <person name="Sodergren E."/>
            <person name="Davis P."/>
            <person name="Kerhornou A."/>
            <person name="Nie X."/>
            <person name="Hall N."/>
            <person name="Anjard C."/>
            <person name="Hemphill L."/>
            <person name="Bason N."/>
            <person name="Farbrother P."/>
            <person name="Desany B."/>
            <person name="Just E."/>
            <person name="Morio T."/>
            <person name="Rost R."/>
            <person name="Churcher C."/>
            <person name="Cooper J."/>
            <person name="Haydock S."/>
            <person name="van Driessche N."/>
            <person name="Cronin A."/>
            <person name="Goodhead I."/>
            <person name="Muzny D."/>
            <person name="Mourier T."/>
            <person name="Pain A."/>
            <person name="Lu M."/>
            <person name="Harper D."/>
            <person name="Lindsay R."/>
            <person name="Hauser H."/>
            <person name="James K."/>
            <person name="Quiles M."/>
            <person name="Madan Babu M."/>
            <person name="Saito T."/>
            <person name="Buchrieser C."/>
            <person name="Wardroper A."/>
            <person name="Felder M."/>
            <person name="Thangavelu M."/>
            <person name="Johnson D."/>
            <person name="Knights A."/>
            <person name="Loulseged H."/>
            <person name="Mungall K."/>
            <person name="Oliver K."/>
            <person name="Price C."/>
            <person name="Quail M.A."/>
            <person name="Urushihara H."/>
            <person name="Hernandez J."/>
            <person name="Rabbinowitsch E."/>
            <person name="Steffen D."/>
            <person name="Sanders M."/>
            <person name="Ma J."/>
            <person name="Kohara Y."/>
            <person name="Sharp S."/>
            <person name="Simmonds M."/>
            <person name="Spiegler S."/>
            <person name="Tivey A."/>
            <person name="Sugano S."/>
            <person name="White B."/>
            <person name="Walker D."/>
            <person name="Woodward J."/>
            <person name="Winckler T."/>
            <person name="Tanaka Y."/>
            <person name="Shaulsky G."/>
            <person name="Schleicher M."/>
            <person name="Weinstock G."/>
            <person name="Rosenthal A."/>
            <person name="Cox E.C."/>
            <person name="Chisholm R.L."/>
            <person name="Gibbs R."/>
            <person name="Loomis W.F."/>
            <person name="Platzer M."/>
            <person name="Kay R.R."/>
            <person name="Williams J."/>
            <person name="Dear P.H."/>
            <person name="Noegel A.A."/>
            <person name="Barrell B."/>
            <person name="Kuspa A."/>
        </authorList>
    </citation>
    <scope>NUCLEOTIDE SEQUENCE [LARGE SCALE GENOMIC DNA]</scope>
    <source>
        <strain evidence="2 3">AX4</strain>
    </source>
</reference>
<keyword evidence="1" id="KW-0472">Membrane</keyword>
<dbReference type="InParanoid" id="Q54CW4"/>
<dbReference type="VEuPathDB" id="AmoebaDB:DDB_G0292658"/>
<dbReference type="KEGG" id="ddi:DDB_G0292658"/>
<evidence type="ECO:0000313" key="2">
    <source>
        <dbReference type="EMBL" id="EAL61132.1"/>
    </source>
</evidence>
<keyword evidence="1" id="KW-1133">Transmembrane helix</keyword>
<dbReference type="dictyBase" id="DDB_G0292658"/>
<feature type="transmembrane region" description="Helical" evidence="1">
    <location>
        <begin position="159"/>
        <end position="179"/>
    </location>
</feature>
<keyword evidence="1" id="KW-0812">Transmembrane</keyword>
<dbReference type="HOGENOM" id="CLU_786248_0_0_1"/>
<feature type="transmembrane region" description="Helical" evidence="1">
    <location>
        <begin position="214"/>
        <end position="232"/>
    </location>
</feature>
<dbReference type="AlphaFoldDB" id="Q54CW4"/>
<keyword evidence="3" id="KW-1185">Reference proteome</keyword>
<comment type="caution">
    <text evidence="2">The sequence shown here is derived from an EMBL/GenBank/DDBJ whole genome shotgun (WGS) entry which is preliminary data.</text>
</comment>
<organism evidence="2 3">
    <name type="scientific">Dictyostelium discoideum</name>
    <name type="common">Social amoeba</name>
    <dbReference type="NCBI Taxonomy" id="44689"/>
    <lineage>
        <taxon>Eukaryota</taxon>
        <taxon>Amoebozoa</taxon>
        <taxon>Evosea</taxon>
        <taxon>Eumycetozoa</taxon>
        <taxon>Dictyostelia</taxon>
        <taxon>Dictyosteliales</taxon>
        <taxon>Dictyosteliaceae</taxon>
        <taxon>Dictyostelium</taxon>
    </lineage>
</organism>
<feature type="transmembrane region" description="Helical" evidence="1">
    <location>
        <begin position="108"/>
        <end position="130"/>
    </location>
</feature>
<gene>
    <name evidence="2" type="ORF">DDB_G0292658</name>
</gene>
<proteinExistence type="predicted"/>
<dbReference type="PhylomeDB" id="Q54CW4"/>
<dbReference type="RefSeq" id="XP_629556.1">
    <property type="nucleotide sequence ID" value="XM_629554.1"/>
</dbReference>
<dbReference type="PaxDb" id="44689-DDB0184508"/>
<name>Q54CW4_DICDI</name>
<dbReference type="eggNOG" id="ENOG502RE83">
    <property type="taxonomic scope" value="Eukaryota"/>
</dbReference>
<accession>Q54CW4</accession>
<evidence type="ECO:0000256" key="1">
    <source>
        <dbReference type="SAM" id="Phobius"/>
    </source>
</evidence>
<dbReference type="FunCoup" id="Q54CW4">
    <property type="interactions" value="161"/>
</dbReference>
<dbReference type="GeneID" id="8628815"/>